<dbReference type="PANTHER" id="PTHR44281:SF4">
    <property type="entry name" value="SPINDLE ASSEMBLY ABNORMAL PROTEIN 6 HOMOLOG"/>
    <property type="match status" value="1"/>
</dbReference>
<dbReference type="Proteomes" id="UP000694555">
    <property type="component" value="Unplaced"/>
</dbReference>
<dbReference type="GO" id="GO:0007283">
    <property type="term" value="P:spermatogenesis"/>
    <property type="evidence" value="ECO:0007669"/>
    <property type="project" value="TreeGrafter"/>
</dbReference>
<evidence type="ECO:0000313" key="10">
    <source>
        <dbReference type="Ensembl" id="ENSBJAP00000011152.1"/>
    </source>
</evidence>
<feature type="coiled-coil region" evidence="7">
    <location>
        <begin position="143"/>
        <end position="457"/>
    </location>
</feature>
<evidence type="ECO:0000256" key="2">
    <source>
        <dbReference type="ARBA" id="ARBA00020407"/>
    </source>
</evidence>
<proteinExistence type="predicted"/>
<dbReference type="InterPro" id="IPR041513">
    <property type="entry name" value="SAS6_CC"/>
</dbReference>
<dbReference type="GO" id="GO:0007099">
    <property type="term" value="P:centriole replication"/>
    <property type="evidence" value="ECO:0007669"/>
    <property type="project" value="TreeGrafter"/>
</dbReference>
<evidence type="ECO:0000256" key="5">
    <source>
        <dbReference type="ARBA" id="ARBA00023212"/>
    </source>
</evidence>
<comment type="subcellular location">
    <subcellularLocation>
        <location evidence="1">Cytoplasm</location>
        <location evidence="1">Cytoskeleton</location>
        <location evidence="1">Microtubule organizing center</location>
        <location evidence="1">Centrosome</location>
    </subcellularLocation>
</comment>
<keyword evidence="6" id="KW-0131">Cell cycle</keyword>
<dbReference type="Gene3D" id="1.10.287.1490">
    <property type="match status" value="1"/>
</dbReference>
<dbReference type="AlphaFoldDB" id="A0A8C0B3T1"/>
<sequence length="575" mass="66473">QICVCTCAMVTLELCWKSCQVSTSFFASDLAVRLTDDTDPFFLYNLVISEEDFQSLKSQQGLLVDFSAFPQKFIDLLQQCIQEQNKDIPRFLLQLVSSASVLDHTPVFLNVVETNPFKHLTHLSLKFLPGNDAEIKKFLATCLKCLKEDKMMLEEKLRKTEEDLTRQLSYTQQSLSEKSRELDKLKNEWTSYTTALTNTHTQELTNEKERALQAQAQYQQQQEQQKKELESLHQKSIQQLQNRLSELEVINKDLTERRYKGDSTVRELKAKLSGIEDECQRAKQEVLSLRRENTTLDAECHEKEKLVNQLQTRVAVLEQEIKDKDQLVIRTKEVLDATQEQKTILEESTEKKQSHIEKLETTIKSLSAELLKANEIIKKLQGDLKTLMSKLKLKNTVTIQQEKLLAEKEERLQKEQRELQDMGQSLQMKEQEVCKLQEQLETTMQKLEESKQLLKTNENGRFIQFRFPLCKNDIVIELLLKINGNNYNALPVGFFFVKGCDYCHLWKISFCLLFISTGDNLGLESKYFKKKDDSIPLRGLSQNALNSEYLKQYLPTKAQPSPKAAVTPASAYFPG</sequence>
<evidence type="ECO:0000256" key="3">
    <source>
        <dbReference type="ARBA" id="ARBA00022490"/>
    </source>
</evidence>
<evidence type="ECO:0000259" key="9">
    <source>
        <dbReference type="Pfam" id="PF18594"/>
    </source>
</evidence>
<evidence type="ECO:0000256" key="7">
    <source>
        <dbReference type="SAM" id="Coils"/>
    </source>
</evidence>
<feature type="domain" description="Spindle assembly abnormal protein 6 N-terminal" evidence="8">
    <location>
        <begin position="26"/>
        <end position="127"/>
    </location>
</feature>
<feature type="domain" description="SAS-6 coiled-coil" evidence="9">
    <location>
        <begin position="132"/>
        <end position="161"/>
    </location>
</feature>
<reference evidence="10" key="1">
    <citation type="submission" date="2025-08" db="UniProtKB">
        <authorList>
            <consortium name="Ensembl"/>
        </authorList>
    </citation>
    <scope>IDENTIFICATION</scope>
</reference>
<dbReference type="Pfam" id="PF18594">
    <property type="entry name" value="Sas6_CC"/>
    <property type="match status" value="1"/>
</dbReference>
<organism evidence="10 11">
    <name type="scientific">Buteo japonicus</name>
    <dbReference type="NCBI Taxonomy" id="224669"/>
    <lineage>
        <taxon>Eukaryota</taxon>
        <taxon>Metazoa</taxon>
        <taxon>Chordata</taxon>
        <taxon>Craniata</taxon>
        <taxon>Vertebrata</taxon>
        <taxon>Euteleostomi</taxon>
        <taxon>Archelosauria</taxon>
        <taxon>Archosauria</taxon>
        <taxon>Dinosauria</taxon>
        <taxon>Saurischia</taxon>
        <taxon>Theropoda</taxon>
        <taxon>Coelurosauria</taxon>
        <taxon>Aves</taxon>
        <taxon>Neognathae</taxon>
        <taxon>Neoaves</taxon>
        <taxon>Telluraves</taxon>
        <taxon>Accipitrimorphae</taxon>
        <taxon>Accipitriformes</taxon>
        <taxon>Accipitridae</taxon>
        <taxon>Accipitrinae</taxon>
        <taxon>Buteo</taxon>
    </lineage>
</organism>
<evidence type="ECO:0000256" key="4">
    <source>
        <dbReference type="ARBA" id="ARBA00023054"/>
    </source>
</evidence>
<dbReference type="GO" id="GO:0005814">
    <property type="term" value="C:centriole"/>
    <property type="evidence" value="ECO:0007669"/>
    <property type="project" value="TreeGrafter"/>
</dbReference>
<evidence type="ECO:0000259" key="8">
    <source>
        <dbReference type="Pfam" id="PF16531"/>
    </source>
</evidence>
<evidence type="ECO:0000256" key="6">
    <source>
        <dbReference type="ARBA" id="ARBA00023306"/>
    </source>
</evidence>
<name>A0A8C0B3T1_9AVES</name>
<dbReference type="CDD" id="cd10142">
    <property type="entry name" value="HD_SAS6_N"/>
    <property type="match status" value="1"/>
</dbReference>
<keyword evidence="4 7" id="KW-0175">Coiled coil</keyword>
<keyword evidence="3" id="KW-0963">Cytoplasm</keyword>
<dbReference type="PANTHER" id="PTHR44281">
    <property type="entry name" value="SPINDLE ASSEMBLY ABNORMAL PROTEIN 6 HOMOLOG"/>
    <property type="match status" value="1"/>
</dbReference>
<protein>
    <recommendedName>
        <fullName evidence="2">Spindle assembly abnormal protein 6 homolog</fullName>
    </recommendedName>
</protein>
<dbReference type="InterPro" id="IPR038558">
    <property type="entry name" value="SAS-6_N_sf"/>
</dbReference>
<keyword evidence="5" id="KW-0206">Cytoskeleton</keyword>
<keyword evidence="11" id="KW-1185">Reference proteome</keyword>
<dbReference type="Ensembl" id="ENSBJAT00000011467.1">
    <property type="protein sequence ID" value="ENSBJAP00000011152.1"/>
    <property type="gene ID" value="ENSBJAG00000007570.1"/>
</dbReference>
<dbReference type="InterPro" id="IPR032396">
    <property type="entry name" value="SAS-6_N"/>
</dbReference>
<dbReference type="Pfam" id="PF16531">
    <property type="entry name" value="SAS-6_N"/>
    <property type="match status" value="1"/>
</dbReference>
<evidence type="ECO:0000256" key="1">
    <source>
        <dbReference type="ARBA" id="ARBA00004300"/>
    </source>
</evidence>
<dbReference type="Gene3D" id="2.170.210.20">
    <property type="entry name" value="Spindle assembly abnormal protein 6, N-terminal domain"/>
    <property type="match status" value="1"/>
</dbReference>
<evidence type="ECO:0000313" key="11">
    <source>
        <dbReference type="Proteomes" id="UP000694555"/>
    </source>
</evidence>
<reference evidence="10" key="2">
    <citation type="submission" date="2025-09" db="UniProtKB">
        <authorList>
            <consortium name="Ensembl"/>
        </authorList>
    </citation>
    <scope>IDENTIFICATION</scope>
</reference>
<dbReference type="GO" id="GO:0005813">
    <property type="term" value="C:centrosome"/>
    <property type="evidence" value="ECO:0007669"/>
    <property type="project" value="UniProtKB-SubCell"/>
</dbReference>
<accession>A0A8C0B3T1</accession>